<feature type="compositionally biased region" description="Polar residues" evidence="1">
    <location>
        <begin position="613"/>
        <end position="628"/>
    </location>
</feature>
<feature type="compositionally biased region" description="Basic and acidic residues" evidence="1">
    <location>
        <begin position="1626"/>
        <end position="1645"/>
    </location>
</feature>
<feature type="compositionally biased region" description="Low complexity" evidence="1">
    <location>
        <begin position="1660"/>
        <end position="1676"/>
    </location>
</feature>
<evidence type="ECO:0000313" key="4">
    <source>
        <dbReference type="Proteomes" id="UP000664534"/>
    </source>
</evidence>
<reference evidence="3" key="1">
    <citation type="submission" date="2021-03" db="EMBL/GenBank/DDBJ databases">
        <authorList>
            <person name="Tagirdzhanova G."/>
        </authorList>
    </citation>
    <scope>NUCLEOTIDE SEQUENCE</scope>
</reference>
<feature type="region of interest" description="Disordered" evidence="1">
    <location>
        <begin position="1364"/>
        <end position="1499"/>
    </location>
</feature>
<protein>
    <recommendedName>
        <fullName evidence="2">PhoD-like phosphatase domain-containing protein</fullName>
    </recommendedName>
</protein>
<feature type="region of interest" description="Disordered" evidence="1">
    <location>
        <begin position="1565"/>
        <end position="1795"/>
    </location>
</feature>
<comment type="caution">
    <text evidence="3">The sequence shown here is derived from an EMBL/GenBank/DDBJ whole genome shotgun (WGS) entry which is preliminary data.</text>
</comment>
<proteinExistence type="predicted"/>
<feature type="compositionally biased region" description="Pro residues" evidence="1">
    <location>
        <begin position="76"/>
        <end position="89"/>
    </location>
</feature>
<feature type="compositionally biased region" description="Pro residues" evidence="1">
    <location>
        <begin position="1369"/>
        <end position="1378"/>
    </location>
</feature>
<feature type="compositionally biased region" description="Basic and acidic residues" evidence="1">
    <location>
        <begin position="356"/>
        <end position="370"/>
    </location>
</feature>
<feature type="domain" description="PhoD-like phosphatase" evidence="2">
    <location>
        <begin position="1208"/>
        <end position="1367"/>
    </location>
</feature>
<dbReference type="GO" id="GO:0016020">
    <property type="term" value="C:membrane"/>
    <property type="evidence" value="ECO:0007669"/>
    <property type="project" value="TreeGrafter"/>
</dbReference>
<evidence type="ECO:0000259" key="2">
    <source>
        <dbReference type="Pfam" id="PF19050"/>
    </source>
</evidence>
<feature type="compositionally biased region" description="Polar residues" evidence="1">
    <location>
        <begin position="393"/>
        <end position="403"/>
    </location>
</feature>
<feature type="compositionally biased region" description="Basic and acidic residues" evidence="1">
    <location>
        <begin position="1682"/>
        <end position="1695"/>
    </location>
</feature>
<feature type="region of interest" description="Disordered" evidence="1">
    <location>
        <begin position="18"/>
        <end position="445"/>
    </location>
</feature>
<feature type="compositionally biased region" description="Acidic residues" evidence="1">
    <location>
        <begin position="1590"/>
        <end position="1601"/>
    </location>
</feature>
<dbReference type="InterPro" id="IPR038607">
    <property type="entry name" value="PhoD-like_sf"/>
</dbReference>
<organism evidence="3 4">
    <name type="scientific">Imshaugia aleurites</name>
    <dbReference type="NCBI Taxonomy" id="172621"/>
    <lineage>
        <taxon>Eukaryota</taxon>
        <taxon>Fungi</taxon>
        <taxon>Dikarya</taxon>
        <taxon>Ascomycota</taxon>
        <taxon>Pezizomycotina</taxon>
        <taxon>Lecanoromycetes</taxon>
        <taxon>OSLEUM clade</taxon>
        <taxon>Lecanoromycetidae</taxon>
        <taxon>Lecanorales</taxon>
        <taxon>Lecanorineae</taxon>
        <taxon>Parmeliaceae</taxon>
        <taxon>Imshaugia</taxon>
    </lineage>
</organism>
<dbReference type="Pfam" id="PF19050">
    <property type="entry name" value="PhoD_2"/>
    <property type="match status" value="2"/>
</dbReference>
<dbReference type="PANTHER" id="PTHR46689:SF1">
    <property type="entry name" value="PHOD-LIKE PHOSPHATASE DOMAIN-CONTAINING PROTEIN"/>
    <property type="match status" value="1"/>
</dbReference>
<keyword evidence="4" id="KW-1185">Reference proteome</keyword>
<feature type="compositionally biased region" description="Low complexity" evidence="1">
    <location>
        <begin position="237"/>
        <end position="247"/>
    </location>
</feature>
<feature type="region of interest" description="Disordered" evidence="1">
    <location>
        <begin position="576"/>
        <end position="631"/>
    </location>
</feature>
<feature type="compositionally biased region" description="Polar residues" evidence="1">
    <location>
        <begin position="1646"/>
        <end position="1659"/>
    </location>
</feature>
<dbReference type="InterPro" id="IPR043904">
    <property type="entry name" value="PhoD_2-like"/>
</dbReference>
<dbReference type="OrthoDB" id="9999821at2759"/>
<dbReference type="Gene3D" id="3.60.21.70">
    <property type="entry name" value="PhoD-like phosphatase"/>
    <property type="match status" value="1"/>
</dbReference>
<evidence type="ECO:0000256" key="1">
    <source>
        <dbReference type="SAM" id="MobiDB-lite"/>
    </source>
</evidence>
<feature type="compositionally biased region" description="Low complexity" evidence="1">
    <location>
        <begin position="26"/>
        <end position="39"/>
    </location>
</feature>
<feature type="compositionally biased region" description="Polar residues" evidence="1">
    <location>
        <begin position="873"/>
        <end position="882"/>
    </location>
</feature>
<accession>A0A8H3G6A9</accession>
<sequence length="1817" mass="202662">METQRMQMQRLYDAGTEINQAPLRVNPNLPLQSSLPASQSRDRSPSTNGLARTTSKRRRPTGTGPGRTPTENFSQPPAPEVPKAPPVSYRPPHATEDYSPPEGNNSASFAERARILTGNSLPTEPPDFNSEPRPQPIRPERRGSLNRPIGGLYSEIQKHKRDSYPPPNGPISPRRFSNPVSPRQVESRSSNPPSRKASSATAQLHENMNDTPPSRKVSSAIPQKYPETASPATQPGARRASASSSQPSRKEWAPEHSPLQKLEAEFNSKEKKRARVEAAEQKLRESQARDRQHEPGQRTDFATDRSTSRRIPAQTGAAQTRDLHEQTEANQHDRHGQPQRTSGRISSSSQQPSSLDRTDKLSARWAEKPQLDQQQGRGVRFQGGQDTEDLRAYSSNMDKANSRSGRKSWGTEALAKSDEERAARRNIVRPGPVNVGKSTSPRDIPAEQQELYASRMDRLNGDMPAASYGGVPDPVPRHSVRGQEQGTQHVIPPQTAAGIQARQIVGFGSEPQGVVEGPAQRKHHLSTILHRGHNRTANAYEQSQARPRNLDEWKQGGTAKLTAADFVAGNESDIKNNTWWEGSRSDGRRKLGRARQAQSSPGDHQINDGKISDSISHQTTKAGESPSSEPVIRTRQYVGLEQASMVTHHSRSPHESHVSHFLHRMRNEELPRLSSVYSYSCTNLADHDPAHFEHICEPYLSKELTLSMRSIRIRPAPALATFYPPLYLKCGPLLRYTGLKRDRLKTQTRNGPSSSERETWRGSVMIVTADADSSYDPAPTLRLFPEAMSLLPPPPQRVDAEDGHELPAEYIDPIAGLPKLSRSGKTVYVKPVDDLEQGVDLSRLEDDDGLFEEFRTAAVPTAYGTPDFHPGRSNGTSQTNSKFGGRRERGLTRGQQVKGVRLHAERGVTFWRFNMEVELSAQQTRVAYSINGSPSVGFWIPGRGQSMNVMFHSCNGFSMSVNPDNFSGPDPLWRDVLNCHQTRPFHVMIGGGDQVYNDAVMSQSPLFREWLEIKNPHHKHEADFSPSMHEELETFYLERYSMWFSQGLFGMANSQIPMINMWDDHDIIDGFGSYPHHFMSTPVFCGLGAVAFKYYMLFQHQSVPGEGAADEPSWLMGSAPGPYINELSRSIFVSLGKNVALLALDCRTERTREEILSEATYHIVLDRCRREIIEGETKHLVLVLGVPIAYPRLVWLENLITSRVMDPVKALGRAGMLGGFLNKFDGGVEILDDLDDHWTAKNHKQERNWFVQELQELAAEKSVRVTILGGDVHLAAVGQFYSNPKLKTPKDRDHRYMANVVSSAIVNTPPPNNMADILNRRNKTHHLDSETDEDMIPMFTHDVNGKLRNNKRLLPRRNWCSIREYYPGSTPPPTPPQSEPQTPSDDSPPPPTRLQRTLSLTRGDVKPGNLIRRLSGRGPPPSNDYPPSNKYDTGDSPSSPPHDGYFPPQPKTPQRAATISGHGGQRQSSAPLPRPGNFHRRPTNMSEKAAAKGGDVDDGTGHINLEHGLDIVLNCEVNQKDPAGITVPYRLLIPALWYEGEGDVNTETYKKKGLLSRLGSIRGTRRNTLAGSQGRGNWGLQDSPTPSGSEGEDEDEDEAEAEPVKPRRWSFGVSQRRQYRDQTPPLEREYGDQRPQRQRDFEDRNQQIGQVKQQPFSMPQRQQRQYGELGQQQGQLASPVFDEARHDSVDYHQHLDASPPNPNSGYPGRRPSKVDRMLGVGPMARADSSSANGGINPPGSADTHRNVETGVQRYPESGGYESEQYEERLPKNSSRPGSQGYSGIEAYTEKKDTGWRRFLNKVKDIEEKSSGRRAPPS</sequence>
<dbReference type="Proteomes" id="UP000664534">
    <property type="component" value="Unassembled WGS sequence"/>
</dbReference>
<evidence type="ECO:0000313" key="3">
    <source>
        <dbReference type="EMBL" id="CAF9937572.1"/>
    </source>
</evidence>
<feature type="compositionally biased region" description="Basic and acidic residues" evidence="1">
    <location>
        <begin position="321"/>
        <end position="336"/>
    </location>
</feature>
<feature type="region of interest" description="Disordered" evidence="1">
    <location>
        <begin position="862"/>
        <end position="891"/>
    </location>
</feature>
<dbReference type="CDD" id="cd07389">
    <property type="entry name" value="MPP_PhoD"/>
    <property type="match status" value="1"/>
</dbReference>
<feature type="compositionally biased region" description="Polar residues" evidence="1">
    <location>
        <begin position="187"/>
        <end position="221"/>
    </location>
</feature>
<feature type="compositionally biased region" description="Polar residues" evidence="1">
    <location>
        <begin position="1771"/>
        <end position="1781"/>
    </location>
</feature>
<dbReference type="InterPro" id="IPR018946">
    <property type="entry name" value="PhoD-like_MPP"/>
</dbReference>
<gene>
    <name evidence="3" type="ORF">IMSHALPRED_000463</name>
</gene>
<name>A0A8H3G6A9_9LECA</name>
<dbReference type="PANTHER" id="PTHR46689">
    <property type="entry name" value="MEMBRANE PROTEIN, PUTATIVE-RELATED"/>
    <property type="match status" value="1"/>
</dbReference>
<feature type="compositionally biased region" description="Basic and acidic residues" evidence="1">
    <location>
        <begin position="262"/>
        <end position="307"/>
    </location>
</feature>
<feature type="compositionally biased region" description="Low complexity" evidence="1">
    <location>
        <begin position="373"/>
        <end position="385"/>
    </location>
</feature>
<feature type="domain" description="PhoD-like phosphatase" evidence="2">
    <location>
        <begin position="920"/>
        <end position="1201"/>
    </location>
</feature>
<dbReference type="EMBL" id="CAJPDT010000100">
    <property type="protein sequence ID" value="CAF9937572.1"/>
    <property type="molecule type" value="Genomic_DNA"/>
</dbReference>